<dbReference type="PANTHER" id="PTHR21666">
    <property type="entry name" value="PEPTIDASE-RELATED"/>
    <property type="match status" value="1"/>
</dbReference>
<evidence type="ECO:0000256" key="5">
    <source>
        <dbReference type="ARBA" id="ARBA00022833"/>
    </source>
</evidence>
<keyword evidence="4 8" id="KW-0378">Hydrolase</keyword>
<dbReference type="Gene3D" id="2.70.70.10">
    <property type="entry name" value="Glucose Permease (Domain IIA)"/>
    <property type="match status" value="1"/>
</dbReference>
<evidence type="ECO:0000259" key="7">
    <source>
        <dbReference type="Pfam" id="PF01551"/>
    </source>
</evidence>
<dbReference type="InterPro" id="IPR050570">
    <property type="entry name" value="Cell_wall_metabolism_enzyme"/>
</dbReference>
<dbReference type="CDD" id="cd12797">
    <property type="entry name" value="M23_peptidase"/>
    <property type="match status" value="1"/>
</dbReference>
<evidence type="ECO:0000256" key="1">
    <source>
        <dbReference type="ARBA" id="ARBA00001947"/>
    </source>
</evidence>
<dbReference type="AlphaFoldDB" id="A0A318H216"/>
<dbReference type="InterPro" id="IPR011055">
    <property type="entry name" value="Dup_hybrid_motif"/>
</dbReference>
<accession>A0A318H216</accession>
<sequence length="458" mass="48340">MTMAGAELMMRRHPGAVMSAIATVLLGSAVTAFGVAPLTATPPDSPPTRQVVQALQPEGLAPQVAALDLSELVLHRSDTTRSGDTADSLLRRLGISDAEAATFLRSNAVAAQMLTGRAGKLVHARLVSEAGGGRLQQLVVKGPAADSQQHETHFTRLTIERTAAGLVARSEQAELQRSARVGSGTIESTLFAAADDAGLPDAVTSQLAEMFGADIDFRRELRRGDTFAAVYETRSADGEPVPWTADAGRVLAARFVNRDKLHEAIWFQEEGGRGGYFAPDGSSKVRGLLASPLAFSRVTSGFAMRFHPIQKTWRAHLGVDYGAPTGTPVRAVGDGVVEFSGVQNGYGNVVVLKHRDDRSTVYAHLSRIDVNRGASVAQGATIGAVGSTGWATGPHLHFEFKVKGQQVDPVQIARSSETVTLSAASRARFKQTAALAMDRLDATRSSPATLGTATASAR</sequence>
<name>A0A318H216_9BURK</name>
<evidence type="ECO:0000256" key="2">
    <source>
        <dbReference type="ARBA" id="ARBA00022670"/>
    </source>
</evidence>
<dbReference type="SUPFAM" id="SSF51261">
    <property type="entry name" value="Duplicated hybrid motif"/>
    <property type="match status" value="1"/>
</dbReference>
<evidence type="ECO:0000256" key="6">
    <source>
        <dbReference type="ARBA" id="ARBA00023049"/>
    </source>
</evidence>
<dbReference type="GO" id="GO:0046872">
    <property type="term" value="F:metal ion binding"/>
    <property type="evidence" value="ECO:0007669"/>
    <property type="project" value="UniProtKB-KW"/>
</dbReference>
<dbReference type="Proteomes" id="UP000247811">
    <property type="component" value="Unassembled WGS sequence"/>
</dbReference>
<evidence type="ECO:0000313" key="9">
    <source>
        <dbReference type="Proteomes" id="UP000247811"/>
    </source>
</evidence>
<evidence type="ECO:0000256" key="4">
    <source>
        <dbReference type="ARBA" id="ARBA00022801"/>
    </source>
</evidence>
<keyword evidence="5" id="KW-0862">Zinc</keyword>
<keyword evidence="9" id="KW-1185">Reference proteome</keyword>
<dbReference type="GO" id="GO:0004222">
    <property type="term" value="F:metalloendopeptidase activity"/>
    <property type="evidence" value="ECO:0007669"/>
    <property type="project" value="TreeGrafter"/>
</dbReference>
<dbReference type="OrthoDB" id="9815245at2"/>
<dbReference type="GO" id="GO:0006508">
    <property type="term" value="P:proteolysis"/>
    <property type="evidence" value="ECO:0007669"/>
    <property type="project" value="UniProtKB-KW"/>
</dbReference>
<reference evidence="8 9" key="1">
    <citation type="submission" date="2018-05" db="EMBL/GenBank/DDBJ databases">
        <title>Genomic Encyclopedia of Type Strains, Phase IV (KMG-IV): sequencing the most valuable type-strain genomes for metagenomic binning, comparative biology and taxonomic classification.</title>
        <authorList>
            <person name="Goeker M."/>
        </authorList>
    </citation>
    <scope>NUCLEOTIDE SEQUENCE [LARGE SCALE GENOMIC DNA]</scope>
    <source>
        <strain evidence="8 9">DSM 566</strain>
    </source>
</reference>
<dbReference type="Gene3D" id="3.10.450.350">
    <property type="match status" value="2"/>
</dbReference>
<feature type="domain" description="M23ase beta-sheet core" evidence="7">
    <location>
        <begin position="315"/>
        <end position="409"/>
    </location>
</feature>
<keyword evidence="6" id="KW-0482">Metalloprotease</keyword>
<dbReference type="InterPro" id="IPR016047">
    <property type="entry name" value="M23ase_b-sheet_dom"/>
</dbReference>
<proteinExistence type="predicted"/>
<evidence type="ECO:0000313" key="8">
    <source>
        <dbReference type="EMBL" id="PXW97088.1"/>
    </source>
</evidence>
<evidence type="ECO:0000256" key="3">
    <source>
        <dbReference type="ARBA" id="ARBA00022723"/>
    </source>
</evidence>
<keyword evidence="3" id="KW-0479">Metal-binding</keyword>
<comment type="caution">
    <text evidence="8">The sequence shown here is derived from an EMBL/GenBank/DDBJ whole genome shotgun (WGS) entry which is preliminary data.</text>
</comment>
<dbReference type="PANTHER" id="PTHR21666:SF288">
    <property type="entry name" value="CELL DIVISION PROTEIN YTFB"/>
    <property type="match status" value="1"/>
</dbReference>
<organism evidence="8 9">
    <name type="scientific">Sphaerotilus hippei</name>
    <dbReference type="NCBI Taxonomy" id="744406"/>
    <lineage>
        <taxon>Bacteria</taxon>
        <taxon>Pseudomonadati</taxon>
        <taxon>Pseudomonadota</taxon>
        <taxon>Betaproteobacteria</taxon>
        <taxon>Burkholderiales</taxon>
        <taxon>Sphaerotilaceae</taxon>
        <taxon>Sphaerotilus</taxon>
    </lineage>
</organism>
<protein>
    <submittedName>
        <fullName evidence="8">Murein DD-endopeptidase MepM/ murein hydrolase activator NlpD</fullName>
    </submittedName>
</protein>
<gene>
    <name evidence="8" type="ORF">C7444_105188</name>
</gene>
<keyword evidence="2" id="KW-0645">Protease</keyword>
<dbReference type="EMBL" id="QJJS01000005">
    <property type="protein sequence ID" value="PXW97088.1"/>
    <property type="molecule type" value="Genomic_DNA"/>
</dbReference>
<dbReference type="Pfam" id="PF01551">
    <property type="entry name" value="Peptidase_M23"/>
    <property type="match status" value="1"/>
</dbReference>
<comment type="cofactor">
    <cofactor evidence="1">
        <name>Zn(2+)</name>
        <dbReference type="ChEBI" id="CHEBI:29105"/>
    </cofactor>
</comment>